<dbReference type="EMBL" id="BK015871">
    <property type="protein sequence ID" value="DAD70842.1"/>
    <property type="molecule type" value="Genomic_DNA"/>
</dbReference>
<protein>
    <submittedName>
        <fullName evidence="1">Restriction alleviation protein</fullName>
    </submittedName>
</protein>
<dbReference type="Pfam" id="PF14354">
    <property type="entry name" value="Lar_restr_allev"/>
    <property type="match status" value="1"/>
</dbReference>
<sequence>MPCWRCGGEAELQEIHTGGKPVYAVSCKKHHCGAYGCAHQTKKNAVAYWNTRAPILSESELKKLEETI</sequence>
<proteinExistence type="predicted"/>
<organism evidence="1">
    <name type="scientific">Siphoviridae sp. ctvok7</name>
    <dbReference type="NCBI Taxonomy" id="2827596"/>
    <lineage>
        <taxon>Viruses</taxon>
        <taxon>Duplodnaviria</taxon>
        <taxon>Heunggongvirae</taxon>
        <taxon>Uroviricota</taxon>
        <taxon>Caudoviricetes</taxon>
    </lineage>
</organism>
<accession>A0A8S5LLS2</accession>
<reference evidence="1" key="1">
    <citation type="journal article" date="2021" name="Proc. Natl. Acad. Sci. U.S.A.">
        <title>A Catalog of Tens of Thousands of Viruses from Human Metagenomes Reveals Hidden Associations with Chronic Diseases.</title>
        <authorList>
            <person name="Tisza M.J."/>
            <person name="Buck C.B."/>
        </authorList>
    </citation>
    <scope>NUCLEOTIDE SEQUENCE</scope>
    <source>
        <strain evidence="1">Ctvok7</strain>
    </source>
</reference>
<evidence type="ECO:0000313" key="1">
    <source>
        <dbReference type="EMBL" id="DAD70842.1"/>
    </source>
</evidence>
<name>A0A8S5LLS2_9CAUD</name>